<dbReference type="InterPro" id="IPR052894">
    <property type="entry name" value="AsmA-related"/>
</dbReference>
<comment type="caution">
    <text evidence="1">The sequence shown here is derived from an EMBL/GenBank/DDBJ whole genome shotgun (WGS) entry which is preliminary data.</text>
</comment>
<sequence length="1085" mass="121302">MKNFLLVLGLLIGFFGLSLLVIGTYITSKPIDITSIVHRWLPLPIIMGADKAHPAGRLTFDKLVVTWPVQKQGLSAPLYIDVEGLKLLDAKGVVQDSLNQGQVVISAKALLHKTIEPLSVYISGVKLHLKRGSDKKIQLDLSEQRNGSKSSSIRFNLMHLRQVNAQQGYVRFIDEIDHRTLKLQNFDIHLNPFYVDHTLAVIGQIRMQFDINGRKVDIQASSQQDPNTLITHQSLKQNRTLQWQIKLDEVNPADFAEIMPSLNSLKDIDLPISTTAIIGFNIQKNQSIFTPYDVLLDVKMGRGKVAVNNQALYPSAVQGRIHVTLPPDLHKPVHAEIQKIVLQLRDPETLNDDKSGPFFQFKGDIGLSSLVQTKDVDISFSAFSPTLNFATIKKYWPATVAKGAYAWVTENITKGITSDFNIDVGLSSHTGLHHLELTHLSGGIQNAKDVEIHWLRPVPPLQKMSAQLEFVDTDRIKIMYQGGYQVVYPNNKPTEQFHKLLVPQGEMWITGLNNHQETGIITPTIQGRLQDVLALLSEPRLRLLSRHPIPFKNPSGDVTTQLRVELPLKKKVKIEQVLIHGHNVIKNAYLGDVALGKDLKQTSLVIDVDSKHLELTGKGIFSVFPVTLSYAQNFYHQQNNSLVENAQAKLEITPATLKKMGVDTVGDLSGVTELLVDYKKLYDGRSWVKLKFDLTQAEIKLPIWQKPIGQYSVMAGDIALYKNQLISIQNLYAKGTDLSVVANINVYQHIPQQLNITSFKIGRSVGQATLNFPMTKAAIDNPSKGDIRLSIKAKILDAVPFIKKYIGNDQTKAANSKKGKKYQVPVAATGRYLGPKGRRWVVNLQAQEIYYSQNQSLSAVTAYMEYNGVRLMRLSYGMRKPFLVTASLFPKNQYRYFYLEARDFGQLLQTFGITTQFEGGDAVFEGKFNDSNPSAPFTGSVNIKDFTLKHAPYAMRKLSDASIYGLFKTRKNKEIVLDELKGKLFFDEGRLKIIDGLVYNAELGATLEGGISFDHSSLDLEGTIVPAYAINRLFGRLPGIGKWLSPEKGGGFIAVPFDIKGRFSDPQFDIYPSRILTPGALRKLF</sequence>
<organism evidence="1 2">
    <name type="scientific">Commensalibacter oyaizuii</name>
    <dbReference type="NCBI Taxonomy" id="3043873"/>
    <lineage>
        <taxon>Bacteria</taxon>
        <taxon>Pseudomonadati</taxon>
        <taxon>Pseudomonadota</taxon>
        <taxon>Alphaproteobacteria</taxon>
        <taxon>Acetobacterales</taxon>
        <taxon>Acetobacteraceae</taxon>
    </lineage>
</organism>
<keyword evidence="2" id="KW-1185">Reference proteome</keyword>
<dbReference type="Proteomes" id="UP001431634">
    <property type="component" value="Unassembled WGS sequence"/>
</dbReference>
<gene>
    <name evidence="1" type="ORF">QJV27_04780</name>
</gene>
<name>A0ABT6Q0T0_9PROT</name>
<dbReference type="RefSeq" id="WP_281447830.1">
    <property type="nucleotide sequence ID" value="NZ_JASBAO010000001.1"/>
</dbReference>
<evidence type="ECO:0000313" key="1">
    <source>
        <dbReference type="EMBL" id="MDI2090705.1"/>
    </source>
</evidence>
<protein>
    <submittedName>
        <fullName evidence="1">AsmA-like C-terminal region-containing protein</fullName>
    </submittedName>
</protein>
<dbReference type="PANTHER" id="PTHR30441">
    <property type="entry name" value="DUF748 DOMAIN-CONTAINING PROTEIN"/>
    <property type="match status" value="1"/>
</dbReference>
<dbReference type="EMBL" id="JASBAO010000001">
    <property type="protein sequence ID" value="MDI2090705.1"/>
    <property type="molecule type" value="Genomic_DNA"/>
</dbReference>
<accession>A0ABT6Q0T0</accession>
<proteinExistence type="predicted"/>
<evidence type="ECO:0000313" key="2">
    <source>
        <dbReference type="Proteomes" id="UP001431634"/>
    </source>
</evidence>
<reference evidence="1" key="1">
    <citation type="submission" date="2023-05" db="EMBL/GenBank/DDBJ databases">
        <title>Whole genome sequence of Commensalibacter sp.</title>
        <authorList>
            <person name="Charoenyingcharoen P."/>
            <person name="Yukphan P."/>
        </authorList>
    </citation>
    <scope>NUCLEOTIDE SEQUENCE</scope>
    <source>
        <strain evidence="1">TBRC 16381</strain>
    </source>
</reference>
<dbReference type="PANTHER" id="PTHR30441:SF8">
    <property type="entry name" value="DUF748 DOMAIN-CONTAINING PROTEIN"/>
    <property type="match status" value="1"/>
</dbReference>